<keyword evidence="1" id="KW-0812">Transmembrane</keyword>
<dbReference type="EMBL" id="CM017696">
    <property type="protein sequence ID" value="TYH01670.1"/>
    <property type="molecule type" value="Genomic_DNA"/>
</dbReference>
<organism evidence="2 3">
    <name type="scientific">Gossypium darwinii</name>
    <name type="common">Darwin's cotton</name>
    <name type="synonym">Gossypium barbadense var. darwinii</name>
    <dbReference type="NCBI Taxonomy" id="34276"/>
    <lineage>
        <taxon>Eukaryota</taxon>
        <taxon>Viridiplantae</taxon>
        <taxon>Streptophyta</taxon>
        <taxon>Embryophyta</taxon>
        <taxon>Tracheophyta</taxon>
        <taxon>Spermatophyta</taxon>
        <taxon>Magnoliopsida</taxon>
        <taxon>eudicotyledons</taxon>
        <taxon>Gunneridae</taxon>
        <taxon>Pentapetalae</taxon>
        <taxon>rosids</taxon>
        <taxon>malvids</taxon>
        <taxon>Malvales</taxon>
        <taxon>Malvaceae</taxon>
        <taxon>Malvoideae</taxon>
        <taxon>Gossypium</taxon>
    </lineage>
</organism>
<evidence type="ECO:0000256" key="1">
    <source>
        <dbReference type="SAM" id="Phobius"/>
    </source>
</evidence>
<proteinExistence type="predicted"/>
<dbReference type="Proteomes" id="UP000323506">
    <property type="component" value="Chromosome A09"/>
</dbReference>
<keyword evidence="3" id="KW-1185">Reference proteome</keyword>
<dbReference type="AlphaFoldDB" id="A0A5D2F8U6"/>
<dbReference type="InterPro" id="IPR021924">
    <property type="entry name" value="DUF3537"/>
</dbReference>
<name>A0A5D2F8U6_GOSDA</name>
<gene>
    <name evidence="2" type="ORF">ES288_A09G078300v1</name>
</gene>
<keyword evidence="1" id="KW-1133">Transmembrane helix</keyword>
<protein>
    <submittedName>
        <fullName evidence="2">Uncharacterized protein</fullName>
    </submittedName>
</protein>
<feature type="transmembrane region" description="Helical" evidence="1">
    <location>
        <begin position="6"/>
        <end position="29"/>
    </location>
</feature>
<dbReference type="PANTHER" id="PTHR31963">
    <property type="entry name" value="RAS GUANINE NUCLEOTIDE EXCHANGE FACTOR K"/>
    <property type="match status" value="1"/>
</dbReference>
<reference evidence="2 3" key="1">
    <citation type="submission" date="2019-06" db="EMBL/GenBank/DDBJ databases">
        <title>WGS assembly of Gossypium darwinii.</title>
        <authorList>
            <person name="Chen Z.J."/>
            <person name="Sreedasyam A."/>
            <person name="Ando A."/>
            <person name="Song Q."/>
            <person name="De L."/>
            <person name="Hulse-Kemp A."/>
            <person name="Ding M."/>
            <person name="Ye W."/>
            <person name="Kirkbride R."/>
            <person name="Jenkins J."/>
            <person name="Plott C."/>
            <person name="Lovell J."/>
            <person name="Lin Y.-M."/>
            <person name="Vaughn R."/>
            <person name="Liu B."/>
            <person name="Li W."/>
            <person name="Simpson S."/>
            <person name="Scheffler B."/>
            <person name="Saski C."/>
            <person name="Grover C."/>
            <person name="Hu G."/>
            <person name="Conover J."/>
            <person name="Carlson J."/>
            <person name="Shu S."/>
            <person name="Boston L."/>
            <person name="Williams M."/>
            <person name="Peterson D."/>
            <person name="Mcgee K."/>
            <person name="Jones D."/>
            <person name="Wendel J."/>
            <person name="Stelly D."/>
            <person name="Grimwood J."/>
            <person name="Schmutz J."/>
        </authorList>
    </citation>
    <scope>NUCLEOTIDE SEQUENCE [LARGE SCALE GENOMIC DNA]</scope>
    <source>
        <strain evidence="2">1808015.09</strain>
    </source>
</reference>
<sequence>MTYNLNISMYFSSISLCSITLLTGLCILLRSATKITHKAQSVTSLASKWHVCATLDSFDEGETPRTPAIHDQQVLPHVGANGVSEGDDPSEEEDELDNCKRIPAYAYSTISDHKRQALVTYFEKNQGGITVYGIALDMSTLHTIFGIIILVVMHMLST</sequence>
<accession>A0A5D2F8U6</accession>
<keyword evidence="1" id="KW-0472">Membrane</keyword>
<feature type="transmembrane region" description="Helical" evidence="1">
    <location>
        <begin position="131"/>
        <end position="156"/>
    </location>
</feature>
<dbReference type="PANTHER" id="PTHR31963:SF16">
    <property type="entry name" value="OS06G0635200 PROTEIN"/>
    <property type="match status" value="1"/>
</dbReference>
<evidence type="ECO:0000313" key="2">
    <source>
        <dbReference type="EMBL" id="TYH01670.1"/>
    </source>
</evidence>
<evidence type="ECO:0000313" key="3">
    <source>
        <dbReference type="Proteomes" id="UP000323506"/>
    </source>
</evidence>
<dbReference type="Pfam" id="PF12056">
    <property type="entry name" value="DUF3537"/>
    <property type="match status" value="1"/>
</dbReference>